<keyword evidence="3" id="KW-0833">Ubl conjugation pathway</keyword>
<dbReference type="InterPro" id="IPR002867">
    <property type="entry name" value="IBR_dom"/>
</dbReference>
<accession>A0AAN6DX09</accession>
<dbReference type="GO" id="GO:0004842">
    <property type="term" value="F:ubiquitin-protein transferase activity"/>
    <property type="evidence" value="ECO:0007669"/>
    <property type="project" value="InterPro"/>
</dbReference>
<dbReference type="EMBL" id="MU404353">
    <property type="protein sequence ID" value="KAI1613786.1"/>
    <property type="molecule type" value="Genomic_DNA"/>
</dbReference>
<evidence type="ECO:0000256" key="3">
    <source>
        <dbReference type="ARBA" id="ARBA00022786"/>
    </source>
</evidence>
<keyword evidence="1" id="KW-0479">Metal-binding</keyword>
<keyword evidence="4" id="KW-0862">Zinc</keyword>
<sequence length="260" mass="29940">MLRTATKHSYGPPRNRSVLGVKMITDLQAKITEYETVNRTYCHEQSCSTFIPPDQISERMAPCPACEEQTCATCKAQYHASPDCSAVHDEAFDEWRTENHAATCPGCKRVILLSQGCNHMRYFQPQSPMARRHNILITCYSDRCPCGSEFCYECSVTWKQCTCSRWHEERLLDRAAEVADRQGAGRPNEMQVQEAVEALRAEVDCRHNDWTRVDVTVSGSANCADCHWHARSFLWQCDDCGMRVCSRCRVDYRDFDYCRY</sequence>
<reference evidence="6" key="1">
    <citation type="journal article" date="2022" name="bioRxiv">
        <title>Deciphering the potential niche of two novel black yeast fungi from a biological soil crust based on their genomes, phenotypes, and melanin regulation.</title>
        <authorList>
            <consortium name="DOE Joint Genome Institute"/>
            <person name="Carr E.C."/>
            <person name="Barton Q."/>
            <person name="Grambo S."/>
            <person name="Sullivan M."/>
            <person name="Renfro C.M."/>
            <person name="Kuo A."/>
            <person name="Pangilinan J."/>
            <person name="Lipzen A."/>
            <person name="Keymanesh K."/>
            <person name="Savage E."/>
            <person name="Barry K."/>
            <person name="Grigoriev I.V."/>
            <person name="Riekhof W.R."/>
            <person name="Harris S.S."/>
        </authorList>
    </citation>
    <scope>NUCLEOTIDE SEQUENCE</scope>
    <source>
        <strain evidence="6">JF 03-4F</strain>
    </source>
</reference>
<evidence type="ECO:0000256" key="4">
    <source>
        <dbReference type="ARBA" id="ARBA00022833"/>
    </source>
</evidence>
<evidence type="ECO:0000256" key="2">
    <source>
        <dbReference type="ARBA" id="ARBA00022771"/>
    </source>
</evidence>
<dbReference type="InterPro" id="IPR031127">
    <property type="entry name" value="E3_UB_ligase_RBR"/>
</dbReference>
<keyword evidence="2" id="KW-0863">Zinc-finger</keyword>
<evidence type="ECO:0000259" key="5">
    <source>
        <dbReference type="Pfam" id="PF01485"/>
    </source>
</evidence>
<dbReference type="Gene3D" id="1.20.120.1750">
    <property type="match status" value="1"/>
</dbReference>
<dbReference type="PANTHER" id="PTHR11685">
    <property type="entry name" value="RBR FAMILY RING FINGER AND IBR DOMAIN-CONTAINING"/>
    <property type="match status" value="1"/>
</dbReference>
<dbReference type="Pfam" id="PF01485">
    <property type="entry name" value="IBR"/>
    <property type="match status" value="1"/>
</dbReference>
<organism evidence="6 7">
    <name type="scientific">Exophiala viscosa</name>
    <dbReference type="NCBI Taxonomy" id="2486360"/>
    <lineage>
        <taxon>Eukaryota</taxon>
        <taxon>Fungi</taxon>
        <taxon>Dikarya</taxon>
        <taxon>Ascomycota</taxon>
        <taxon>Pezizomycotina</taxon>
        <taxon>Eurotiomycetes</taxon>
        <taxon>Chaetothyriomycetidae</taxon>
        <taxon>Chaetothyriales</taxon>
        <taxon>Herpotrichiellaceae</taxon>
        <taxon>Exophiala</taxon>
    </lineage>
</organism>
<evidence type="ECO:0000256" key="1">
    <source>
        <dbReference type="ARBA" id="ARBA00022723"/>
    </source>
</evidence>
<dbReference type="GO" id="GO:0008270">
    <property type="term" value="F:zinc ion binding"/>
    <property type="evidence" value="ECO:0007669"/>
    <property type="project" value="UniProtKB-KW"/>
</dbReference>
<evidence type="ECO:0000313" key="7">
    <source>
        <dbReference type="Proteomes" id="UP001203852"/>
    </source>
</evidence>
<feature type="domain" description="IBR" evidence="5">
    <location>
        <begin position="36"/>
        <end position="84"/>
    </location>
</feature>
<dbReference type="AlphaFoldDB" id="A0AAN6DX09"/>
<protein>
    <recommendedName>
        <fullName evidence="5">IBR domain-containing protein</fullName>
    </recommendedName>
</protein>
<dbReference type="Proteomes" id="UP001203852">
    <property type="component" value="Unassembled WGS sequence"/>
</dbReference>
<gene>
    <name evidence="6" type="ORF">EDD36DRAFT_207470</name>
</gene>
<comment type="caution">
    <text evidence="6">The sequence shown here is derived from an EMBL/GenBank/DDBJ whole genome shotgun (WGS) entry which is preliminary data.</text>
</comment>
<proteinExistence type="predicted"/>
<dbReference type="GO" id="GO:0016567">
    <property type="term" value="P:protein ubiquitination"/>
    <property type="evidence" value="ECO:0007669"/>
    <property type="project" value="InterPro"/>
</dbReference>
<keyword evidence="7" id="KW-1185">Reference proteome</keyword>
<name>A0AAN6DX09_9EURO</name>
<evidence type="ECO:0000313" key="6">
    <source>
        <dbReference type="EMBL" id="KAI1613786.1"/>
    </source>
</evidence>